<feature type="transmembrane region" description="Helical" evidence="1">
    <location>
        <begin position="50"/>
        <end position="71"/>
    </location>
</feature>
<evidence type="ECO:0000256" key="1">
    <source>
        <dbReference type="SAM" id="Phobius"/>
    </source>
</evidence>
<dbReference type="RefSeq" id="WP_137997327.1">
    <property type="nucleotide sequence ID" value="NZ_SJDU01000016.1"/>
</dbReference>
<keyword evidence="1" id="KW-0812">Transmembrane</keyword>
<keyword evidence="1" id="KW-0472">Membrane</keyword>
<feature type="transmembrane region" description="Helical" evidence="1">
    <location>
        <begin position="143"/>
        <end position="167"/>
    </location>
</feature>
<dbReference type="EMBL" id="SJDU01000016">
    <property type="protein sequence ID" value="TKZ36211.1"/>
    <property type="molecule type" value="Genomic_DNA"/>
</dbReference>
<comment type="caution">
    <text evidence="2">The sequence shown here is derived from an EMBL/GenBank/DDBJ whole genome shotgun (WGS) entry which is preliminary data.</text>
</comment>
<feature type="transmembrane region" description="Helical" evidence="1">
    <location>
        <begin position="224"/>
        <end position="249"/>
    </location>
</feature>
<dbReference type="Proteomes" id="UP000310168">
    <property type="component" value="Unassembled WGS sequence"/>
</dbReference>
<dbReference type="NCBIfam" id="NF041424">
    <property type="entry name" value="Brachy_memb_1"/>
    <property type="match status" value="1"/>
</dbReference>
<feature type="transmembrane region" description="Helical" evidence="1">
    <location>
        <begin position="292"/>
        <end position="319"/>
    </location>
</feature>
<feature type="transmembrane region" description="Helical" evidence="1">
    <location>
        <begin position="261"/>
        <end position="285"/>
    </location>
</feature>
<feature type="transmembrane region" description="Helical" evidence="1">
    <location>
        <begin position="83"/>
        <end position="102"/>
    </location>
</feature>
<keyword evidence="3" id="KW-1185">Reference proteome</keyword>
<feature type="transmembrane region" description="Helical" evidence="1">
    <location>
        <begin position="20"/>
        <end position="38"/>
    </location>
</feature>
<protein>
    <submittedName>
        <fullName evidence="2">Uncharacterized protein</fullName>
    </submittedName>
</protein>
<evidence type="ECO:0000313" key="3">
    <source>
        <dbReference type="Proteomes" id="UP000310168"/>
    </source>
</evidence>
<feature type="transmembrane region" description="Helical" evidence="1">
    <location>
        <begin position="187"/>
        <end position="212"/>
    </location>
</feature>
<organism evidence="2 3">
    <name type="scientific">Brachyspira catarrhinii</name>
    <dbReference type="NCBI Taxonomy" id="2528966"/>
    <lineage>
        <taxon>Bacteria</taxon>
        <taxon>Pseudomonadati</taxon>
        <taxon>Spirochaetota</taxon>
        <taxon>Spirochaetia</taxon>
        <taxon>Brachyspirales</taxon>
        <taxon>Brachyspiraceae</taxon>
        <taxon>Brachyspira</taxon>
    </lineage>
</organism>
<feature type="transmembrane region" description="Helical" evidence="1">
    <location>
        <begin position="114"/>
        <end position="131"/>
    </location>
</feature>
<accession>A0ABY2TTX7</accession>
<name>A0ABY2TTX7_9SPIR</name>
<keyword evidence="1" id="KW-1133">Transmembrane helix</keyword>
<proteinExistence type="predicted"/>
<evidence type="ECO:0000313" key="2">
    <source>
        <dbReference type="EMBL" id="TKZ36211.1"/>
    </source>
</evidence>
<sequence length="332" mass="38827">MFQIFKNDVNRNNNSFINKYDFWANIFLIAVLFNFLFFRTLFFDMSGNSFVYFINYIINYSIFLIFFLLLFYKFYGYLFNAQIVNGILGIIFLITGALKLYISDINIYNIVESLFFIFTFIITLKTLIPIISLKNINELERGIYIFILLSLGFSNFSYILFSANKIVDSDIFHYVSLYLTSYMEKVASLSFIIIMISYIIIFAPKILVKILVSHTSYWRTKSKYYFFGLAVVISSLILMSKYSLIMIYSYNALGVGINFPFVFYAILIVVFIFTLFSFLTSSIILKKYSAEFIIFTLFILAGIDMSDFALRLISIFSIIEFKEIIGVRNNEV</sequence>
<reference evidence="2 3" key="1">
    <citation type="journal article" date="2019" name="Anaerobe">
        <title>Brachyspira catarrhinii sp. nov., an anaerobic intestinal spirochaete isolated from vervet monkeys may have been misidentified as Brachyspira aalborgi in previous studies.</title>
        <authorList>
            <person name="Phillips N.D."/>
            <person name="La T."/>
            <person name="Hampson D.J."/>
        </authorList>
    </citation>
    <scope>NUCLEOTIDE SEQUENCE [LARGE SCALE GENOMIC DNA]</scope>
    <source>
        <strain evidence="2 3">Z12</strain>
    </source>
</reference>
<gene>
    <name evidence="2" type="ORF">EZH24_01285</name>
</gene>